<feature type="domain" description="TreTu toxin C-terminal" evidence="3">
    <location>
        <begin position="330"/>
        <end position="432"/>
    </location>
</feature>
<proteinExistence type="predicted"/>
<evidence type="ECO:0000256" key="1">
    <source>
        <dbReference type="SAM" id="MobiDB-lite"/>
    </source>
</evidence>
<dbReference type="KEGG" id="cfus:CYFUS_007070"/>
<keyword evidence="2" id="KW-0472">Membrane</keyword>
<dbReference type="Proteomes" id="UP000217257">
    <property type="component" value="Chromosome"/>
</dbReference>
<feature type="region of interest" description="Disordered" evidence="1">
    <location>
        <begin position="304"/>
        <end position="333"/>
    </location>
</feature>
<protein>
    <recommendedName>
        <fullName evidence="3">TreTu toxin C-terminal domain-containing protein</fullName>
    </recommendedName>
</protein>
<evidence type="ECO:0000259" key="3">
    <source>
        <dbReference type="Pfam" id="PF24691"/>
    </source>
</evidence>
<evidence type="ECO:0000256" key="2">
    <source>
        <dbReference type="SAM" id="Phobius"/>
    </source>
</evidence>
<feature type="transmembrane region" description="Helical" evidence="2">
    <location>
        <begin position="151"/>
        <end position="170"/>
    </location>
</feature>
<organism evidence="4 5">
    <name type="scientific">Cystobacter fuscus</name>
    <dbReference type="NCBI Taxonomy" id="43"/>
    <lineage>
        <taxon>Bacteria</taxon>
        <taxon>Pseudomonadati</taxon>
        <taxon>Myxococcota</taxon>
        <taxon>Myxococcia</taxon>
        <taxon>Myxococcales</taxon>
        <taxon>Cystobacterineae</taxon>
        <taxon>Archangiaceae</taxon>
        <taxon>Cystobacter</taxon>
    </lineage>
</organism>
<reference evidence="4 5" key="1">
    <citation type="submission" date="2017-06" db="EMBL/GenBank/DDBJ databases">
        <title>Sequencing and comparative analysis of myxobacterial genomes.</title>
        <authorList>
            <person name="Rupp O."/>
            <person name="Goesmann A."/>
            <person name="Sogaard-Andersen L."/>
        </authorList>
    </citation>
    <scope>NUCLEOTIDE SEQUENCE [LARGE SCALE GENOMIC DNA]</scope>
    <source>
        <strain evidence="4 5">DSM 52655</strain>
    </source>
</reference>
<dbReference type="InterPro" id="IPR057938">
    <property type="entry name" value="TreTu_C"/>
</dbReference>
<dbReference type="AlphaFoldDB" id="A0A250JDA6"/>
<feature type="region of interest" description="Disordered" evidence="1">
    <location>
        <begin position="353"/>
        <end position="378"/>
    </location>
</feature>
<feature type="compositionally biased region" description="Polar residues" evidence="1">
    <location>
        <begin position="316"/>
        <end position="328"/>
    </location>
</feature>
<name>A0A250JDA6_9BACT</name>
<dbReference type="EMBL" id="CP022098">
    <property type="protein sequence ID" value="ATB41603.1"/>
    <property type="molecule type" value="Genomic_DNA"/>
</dbReference>
<accession>A0A250JDA6</accession>
<dbReference type="Pfam" id="PF24691">
    <property type="entry name" value="TreTu_C"/>
    <property type="match status" value="1"/>
</dbReference>
<keyword evidence="2" id="KW-1133">Transmembrane helix</keyword>
<gene>
    <name evidence="4" type="ORF">CYFUS_007070</name>
</gene>
<feature type="transmembrane region" description="Helical" evidence="2">
    <location>
        <begin position="177"/>
        <end position="199"/>
    </location>
</feature>
<keyword evidence="2" id="KW-0812">Transmembrane</keyword>
<sequence>MHTTWSRLGLLLVLPWLTNCVTRPEIRLDTGQGPPIVYTPPSVDPPPVEIRQEEFLGALTDLVLHMSLTLSPPPEKQGRVILASWGGSQDKAQHMLMSQCAPSEPPDGCLRLPKNAPPQETLARLRLALSYSMDSVWEGATVPMSEFLDPLAFKVMAYTALSTYLVTLLLPDPLTKGLAAVLTVWLVAYLGFGPVWAMMKAGWQLLEDSQRATTTEELGQAGRRYGRVLGDNGMRVLLLLATAAIAGQTSFLTKGPKLPGFHQAAAASTARTGVRLEAAGLVGNVALGTQELVVGLAPTAVATTAMGPGGGEPPSKQDSLIRQPTNEAETTRVGRWMSEAEYKAMVESGRVQAPHNGAGATHVTVPPNASAFKPPPQSTRFVEFDVPTRQLRIHDPVNGWGRVFGPGSLEARAATAKGFAVSTEMPPATNIRVTVP</sequence>
<evidence type="ECO:0000313" key="4">
    <source>
        <dbReference type="EMBL" id="ATB41603.1"/>
    </source>
</evidence>
<evidence type="ECO:0000313" key="5">
    <source>
        <dbReference type="Proteomes" id="UP000217257"/>
    </source>
</evidence>